<dbReference type="EMBL" id="KZ679729">
    <property type="protein sequence ID" value="PTB47403.1"/>
    <property type="molecule type" value="Genomic_DNA"/>
</dbReference>
<dbReference type="InterPro" id="IPR027417">
    <property type="entry name" value="P-loop_NTPase"/>
</dbReference>
<dbReference type="RefSeq" id="XP_024767080.1">
    <property type="nucleotide sequence ID" value="XM_024920227.1"/>
</dbReference>
<dbReference type="Proteomes" id="UP000241690">
    <property type="component" value="Unassembled WGS sequence"/>
</dbReference>
<protein>
    <submittedName>
        <fullName evidence="1">Uncharacterized protein</fullName>
    </submittedName>
</protein>
<reference evidence="1 2" key="1">
    <citation type="submission" date="2016-07" db="EMBL/GenBank/DDBJ databases">
        <title>Multiple horizontal gene transfer events from other fungi enriched the ability of initially mycotrophic Trichoderma (Ascomycota) to feed on dead plant biomass.</title>
        <authorList>
            <consortium name="DOE Joint Genome Institute"/>
            <person name="Aerts A."/>
            <person name="Atanasova L."/>
            <person name="Chenthamara K."/>
            <person name="Zhang J."/>
            <person name="Grujic M."/>
            <person name="Henrissat B."/>
            <person name="Kuo A."/>
            <person name="Salamov A."/>
            <person name="Lipzen A."/>
            <person name="Labutti K."/>
            <person name="Barry K."/>
            <person name="Miao Y."/>
            <person name="Rahimi M.J."/>
            <person name="Shen Q."/>
            <person name="Grigoriev I.V."/>
            <person name="Kubicek C.P."/>
            <person name="Druzhinina I.S."/>
        </authorList>
    </citation>
    <scope>NUCLEOTIDE SEQUENCE [LARGE SCALE GENOMIC DNA]</scope>
    <source>
        <strain evidence="1 2">CBS 226.95</strain>
    </source>
</reference>
<evidence type="ECO:0000313" key="2">
    <source>
        <dbReference type="Proteomes" id="UP000241690"/>
    </source>
</evidence>
<dbReference type="GeneID" id="36628796"/>
<sequence length="124" mass="13251">MQGQLKQLAGHATAFCGSQKRVIEVVVHGDWLIVQVALTGDGRSLTFMLPAFCTPDGMTSVVTSFGVGERRGGAGHKDGHRCVYMEKLKGAARGIVDVRDAEEGNNKGISGVLERMHGPVCRTK</sequence>
<dbReference type="AlphaFoldDB" id="A0A2T3ZRG4"/>
<proteinExistence type="predicted"/>
<dbReference type="Gene3D" id="3.40.50.300">
    <property type="entry name" value="P-loop containing nucleotide triphosphate hydrolases"/>
    <property type="match status" value="1"/>
</dbReference>
<evidence type="ECO:0000313" key="1">
    <source>
        <dbReference type="EMBL" id="PTB47403.1"/>
    </source>
</evidence>
<organism evidence="1 2">
    <name type="scientific">Trichoderma harzianum CBS 226.95</name>
    <dbReference type="NCBI Taxonomy" id="983964"/>
    <lineage>
        <taxon>Eukaryota</taxon>
        <taxon>Fungi</taxon>
        <taxon>Dikarya</taxon>
        <taxon>Ascomycota</taxon>
        <taxon>Pezizomycotina</taxon>
        <taxon>Sordariomycetes</taxon>
        <taxon>Hypocreomycetidae</taxon>
        <taxon>Hypocreales</taxon>
        <taxon>Hypocreaceae</taxon>
        <taxon>Trichoderma</taxon>
    </lineage>
</organism>
<accession>A0A2T3ZRG4</accession>
<keyword evidence="2" id="KW-1185">Reference proteome</keyword>
<gene>
    <name evidence="1" type="ORF">M431DRAFT_514404</name>
</gene>
<name>A0A2T3ZRG4_TRIHA</name>